<evidence type="ECO:0000313" key="2">
    <source>
        <dbReference type="Proteomes" id="UP000020406"/>
    </source>
</evidence>
<dbReference type="Proteomes" id="UP000020406">
    <property type="component" value="Unassembled WGS sequence"/>
</dbReference>
<gene>
    <name evidence="1" type="ORF">AF72_07145</name>
</gene>
<protein>
    <submittedName>
        <fullName evidence="1">Uncharacterized protein</fullName>
    </submittedName>
</protein>
<dbReference type="AlphaFoldDB" id="Z9JJH8"/>
<dbReference type="PATRIC" id="fig|1444770.3.peg.1696"/>
<name>Z9JJH8_9GAMM</name>
<comment type="caution">
    <text evidence="1">The sequence shown here is derived from an EMBL/GenBank/DDBJ whole genome shotgun (WGS) entry which is preliminary data.</text>
</comment>
<reference evidence="1 2" key="1">
    <citation type="journal article" date="2014" name="Genome Announc.">
        <title>Draft Genome Sequence of Xylella fastidiosa Pear Leaf Scorch Strain in Taiwan.</title>
        <authorList>
            <person name="Su C.C."/>
            <person name="Deng W.L."/>
            <person name="Jan F.J."/>
            <person name="Chang C.J."/>
            <person name="Huang H."/>
            <person name="Chen J."/>
        </authorList>
    </citation>
    <scope>NUCLEOTIDE SEQUENCE [LARGE SCALE GENOMIC DNA]</scope>
    <source>
        <strain evidence="1 2">PLS229</strain>
    </source>
</reference>
<dbReference type="EMBL" id="JDSQ01000010">
    <property type="protein sequence ID" value="EWS78123.1"/>
    <property type="molecule type" value="Genomic_DNA"/>
</dbReference>
<evidence type="ECO:0000313" key="1">
    <source>
        <dbReference type="EMBL" id="EWS78123.1"/>
    </source>
</evidence>
<proteinExistence type="predicted"/>
<accession>Z9JJH8</accession>
<sequence>MCWKIVDKACNADILISFMQGLSVVPKTNFPWYLITYVHITPSHCALEKAPSPYIKACEYFF</sequence>
<organism evidence="1 2">
    <name type="scientific">Xylella taiwanensis</name>
    <dbReference type="NCBI Taxonomy" id="1444770"/>
    <lineage>
        <taxon>Bacteria</taxon>
        <taxon>Pseudomonadati</taxon>
        <taxon>Pseudomonadota</taxon>
        <taxon>Gammaproteobacteria</taxon>
        <taxon>Lysobacterales</taxon>
        <taxon>Lysobacteraceae</taxon>
        <taxon>Xylella</taxon>
    </lineage>
</organism>